<dbReference type="Proteomes" id="UP000055024">
    <property type="component" value="Unassembled WGS sequence"/>
</dbReference>
<dbReference type="AlphaFoldDB" id="A0A0V1HUP5"/>
<feature type="coiled-coil region" evidence="1">
    <location>
        <begin position="36"/>
        <end position="63"/>
    </location>
</feature>
<proteinExistence type="predicted"/>
<protein>
    <submittedName>
        <fullName evidence="3">Uncharacterized protein</fullName>
    </submittedName>
</protein>
<sequence>MGSKENHQETLYESAPKRLKLDDHQLDDYEKQVKPNEGFEKTKQDEQAMKTDAENNANDVIENDNELSVTGGGECSMGDVEMEAAECDININADMVNEGVFDGSPDGNGQSHSRDEVPKQYDAEYEITNEQTNENLDTAQNGVLSDEIDCDCEIHNISPAFLLLCAMQRTHSFEELFAQCLQIRADPSLISEECEKH</sequence>
<feature type="region of interest" description="Disordered" evidence="2">
    <location>
        <begin position="1"/>
        <end position="24"/>
    </location>
</feature>
<evidence type="ECO:0000256" key="2">
    <source>
        <dbReference type="SAM" id="MobiDB-lite"/>
    </source>
</evidence>
<evidence type="ECO:0000313" key="3">
    <source>
        <dbReference type="EMBL" id="KRZ14467.1"/>
    </source>
</evidence>
<evidence type="ECO:0000313" key="4">
    <source>
        <dbReference type="Proteomes" id="UP000055024"/>
    </source>
</evidence>
<gene>
    <name evidence="3" type="ORF">T11_3403</name>
</gene>
<accession>A0A0V1HUP5</accession>
<dbReference type="OrthoDB" id="5919416at2759"/>
<evidence type="ECO:0000256" key="1">
    <source>
        <dbReference type="SAM" id="Coils"/>
    </source>
</evidence>
<organism evidence="3 4">
    <name type="scientific">Trichinella zimbabwensis</name>
    <dbReference type="NCBI Taxonomy" id="268475"/>
    <lineage>
        <taxon>Eukaryota</taxon>
        <taxon>Metazoa</taxon>
        <taxon>Ecdysozoa</taxon>
        <taxon>Nematoda</taxon>
        <taxon>Enoplea</taxon>
        <taxon>Dorylaimia</taxon>
        <taxon>Trichinellida</taxon>
        <taxon>Trichinellidae</taxon>
        <taxon>Trichinella</taxon>
    </lineage>
</organism>
<keyword evidence="4" id="KW-1185">Reference proteome</keyword>
<keyword evidence="1" id="KW-0175">Coiled coil</keyword>
<comment type="caution">
    <text evidence="3">The sequence shown here is derived from an EMBL/GenBank/DDBJ whole genome shotgun (WGS) entry which is preliminary data.</text>
</comment>
<reference evidence="3 4" key="1">
    <citation type="submission" date="2015-01" db="EMBL/GenBank/DDBJ databases">
        <title>Evolution of Trichinella species and genotypes.</title>
        <authorList>
            <person name="Korhonen P.K."/>
            <person name="Edoardo P."/>
            <person name="Giuseppe L.R."/>
            <person name="Gasser R.B."/>
        </authorList>
    </citation>
    <scope>NUCLEOTIDE SEQUENCE [LARGE SCALE GENOMIC DNA]</scope>
    <source>
        <strain evidence="3">ISS1029</strain>
    </source>
</reference>
<name>A0A0V1HUP5_9BILA</name>
<dbReference type="EMBL" id="JYDP01000024">
    <property type="protein sequence ID" value="KRZ14467.1"/>
    <property type="molecule type" value="Genomic_DNA"/>
</dbReference>